<proteinExistence type="predicted"/>
<dbReference type="SUPFAM" id="SSF57783">
    <property type="entry name" value="Zinc beta-ribbon"/>
    <property type="match status" value="1"/>
</dbReference>
<evidence type="ECO:0000256" key="1">
    <source>
        <dbReference type="SAM" id="MobiDB-lite"/>
    </source>
</evidence>
<evidence type="ECO:0000313" key="4">
    <source>
        <dbReference type="Proteomes" id="UP000006365"/>
    </source>
</evidence>
<accession>A0A7U3YJ80</accession>
<dbReference type="Gene3D" id="3.90.580.10">
    <property type="entry name" value="Zinc finger, CHC2-type domain"/>
    <property type="match status" value="1"/>
</dbReference>
<feature type="region of interest" description="Disordered" evidence="1">
    <location>
        <begin position="368"/>
        <end position="387"/>
    </location>
</feature>
<dbReference type="InterPro" id="IPR002694">
    <property type="entry name" value="Znf_CHC2"/>
</dbReference>
<dbReference type="Gene3D" id="3.40.1360.10">
    <property type="match status" value="1"/>
</dbReference>
<keyword evidence="4" id="KW-1185">Reference proteome</keyword>
<dbReference type="GO" id="GO:0008270">
    <property type="term" value="F:zinc ion binding"/>
    <property type="evidence" value="ECO:0007669"/>
    <property type="project" value="InterPro"/>
</dbReference>
<reference evidence="3 4" key="1">
    <citation type="journal article" date="2011" name="Stand. Genomic Sci.">
        <title>Complete genome sequence of Desulfobulbus propionicus type strain (1pr3).</title>
        <authorList>
            <person name="Pagani I."/>
            <person name="Lapidus A."/>
            <person name="Nolan M."/>
            <person name="Lucas S."/>
            <person name="Hammon N."/>
            <person name="Deshpande S."/>
            <person name="Cheng J.F."/>
            <person name="Chertkov O."/>
            <person name="Davenport K."/>
            <person name="Tapia R."/>
            <person name="Han C."/>
            <person name="Goodwin L."/>
            <person name="Pitluck S."/>
            <person name="Liolios K."/>
            <person name="Mavromatis K."/>
            <person name="Ivanova N."/>
            <person name="Mikhailova N."/>
            <person name="Pati A."/>
            <person name="Chen A."/>
            <person name="Palaniappan K."/>
            <person name="Land M."/>
            <person name="Hauser L."/>
            <person name="Chang Y.J."/>
            <person name="Jeffries C.D."/>
            <person name="Detter J.C."/>
            <person name="Brambilla E."/>
            <person name="Kannan K.P."/>
            <person name="Djao O.D."/>
            <person name="Rohde M."/>
            <person name="Pukall R."/>
            <person name="Spring S."/>
            <person name="Goker M."/>
            <person name="Sikorski J."/>
            <person name="Woyke T."/>
            <person name="Bristow J."/>
            <person name="Eisen J.A."/>
            <person name="Markowitz V."/>
            <person name="Hugenholtz P."/>
            <person name="Kyrpides N.C."/>
            <person name="Klenk H.P."/>
        </authorList>
    </citation>
    <scope>NUCLEOTIDE SEQUENCE [LARGE SCALE GENOMIC DNA]</scope>
    <source>
        <strain evidence="4">ATCC 33891 / DSM 2032 / 1pr3</strain>
    </source>
</reference>
<organism evidence="3 4">
    <name type="scientific">Desulfobulbus propionicus (strain ATCC 33891 / DSM 2032 / VKM B-1956 / 1pr3)</name>
    <dbReference type="NCBI Taxonomy" id="577650"/>
    <lineage>
        <taxon>Bacteria</taxon>
        <taxon>Pseudomonadati</taxon>
        <taxon>Thermodesulfobacteriota</taxon>
        <taxon>Desulfobulbia</taxon>
        <taxon>Desulfobulbales</taxon>
        <taxon>Desulfobulbaceae</taxon>
        <taxon>Desulfobulbus</taxon>
    </lineage>
</organism>
<dbReference type="GO" id="GO:0003677">
    <property type="term" value="F:DNA binding"/>
    <property type="evidence" value="ECO:0007669"/>
    <property type="project" value="InterPro"/>
</dbReference>
<gene>
    <name evidence="3" type="ordered locus">Despr_0210</name>
</gene>
<dbReference type="KEGG" id="dpr:Despr_0210"/>
<feature type="compositionally biased region" description="Basic and acidic residues" evidence="1">
    <location>
        <begin position="1"/>
        <end position="10"/>
    </location>
</feature>
<dbReference type="EMBL" id="CP002364">
    <property type="protein sequence ID" value="ADW16398.1"/>
    <property type="molecule type" value="Genomic_DNA"/>
</dbReference>
<dbReference type="GO" id="GO:0003899">
    <property type="term" value="F:DNA-directed RNA polymerase activity"/>
    <property type="evidence" value="ECO:0007669"/>
    <property type="project" value="InterPro"/>
</dbReference>
<name>A0A7U3YJ80_DESPD</name>
<dbReference type="GO" id="GO:0006260">
    <property type="term" value="P:DNA replication"/>
    <property type="evidence" value="ECO:0007669"/>
    <property type="project" value="InterPro"/>
</dbReference>
<dbReference type="AlphaFoldDB" id="A0A7U3YJ80"/>
<evidence type="ECO:0000259" key="2">
    <source>
        <dbReference type="Pfam" id="PF01807"/>
    </source>
</evidence>
<feature type="region of interest" description="Disordered" evidence="1">
    <location>
        <begin position="1"/>
        <end position="25"/>
    </location>
</feature>
<feature type="compositionally biased region" description="Polar residues" evidence="1">
    <location>
        <begin position="370"/>
        <end position="379"/>
    </location>
</feature>
<protein>
    <submittedName>
        <fullName evidence="3">P4 alpha zinc-binding domain protein</fullName>
    </submittedName>
</protein>
<dbReference type="InterPro" id="IPR034154">
    <property type="entry name" value="TOPRIM_DnaG/twinkle"/>
</dbReference>
<evidence type="ECO:0000313" key="3">
    <source>
        <dbReference type="EMBL" id="ADW16398.1"/>
    </source>
</evidence>
<dbReference type="CDD" id="cd01029">
    <property type="entry name" value="TOPRIM_primases"/>
    <property type="match status" value="1"/>
</dbReference>
<dbReference type="SUPFAM" id="SSF56731">
    <property type="entry name" value="DNA primase core"/>
    <property type="match status" value="1"/>
</dbReference>
<dbReference type="InterPro" id="IPR036977">
    <property type="entry name" value="DNA_primase_Znf_CHC2"/>
</dbReference>
<dbReference type="RefSeq" id="WP_015722946.1">
    <property type="nucleotide sequence ID" value="NC_014972.1"/>
</dbReference>
<dbReference type="Pfam" id="PF01807">
    <property type="entry name" value="Zn_ribbon_DnaG"/>
    <property type="match status" value="1"/>
</dbReference>
<dbReference type="Proteomes" id="UP000006365">
    <property type="component" value="Chromosome"/>
</dbReference>
<feature type="domain" description="Zinc finger CHC2-type" evidence="2">
    <location>
        <begin position="11"/>
        <end position="72"/>
    </location>
</feature>
<sequence>MHSANHEIAAKHGLRKSGNRHTGPCPKCGGSKDSDKFVLFTDGGFRCFACGFKGDRIKWLREMDGMSCREAHDAEGKDCSPSCPNYGPCRNGEPVKRRPRSVRPQVGGRPDGLAELTAAHPGSAWSAWAGKLVEKARQALTREPEEIRWLESRGIGTAQVDQYQLGWLAHDLRVDRRELGLPLEEGKERLWVPGGLVIPIFDGHGELHRLRIRRTPAAREKFLSDRKYVWIKGSGNLPMVLRPSGSIRGAVIVEAELDAMAVAAAHGEVLVVALGTVAGGIDAGLRAELEECPVILVALDADPARDGKLGAGPAAVKRWRRSFRQARFWPMPAGKDPGDFVRDHGGDLRQWVESGLPPVVACPPPICQDRSLSPEQRSPGNGGGDFFPSSALPLDDIEAFAELLRTESGAVWYGRAPHGELVVRFRRDADTLDAFMRRGQITRIMYGGGAVADFLERLPRGRYIGADALIQLQSEVTDAA</sequence>